<dbReference type="KEGG" id="mbe:MBM_09272"/>
<feature type="compositionally biased region" description="Low complexity" evidence="1">
    <location>
        <begin position="73"/>
        <end position="84"/>
    </location>
</feature>
<evidence type="ECO:0000313" key="3">
    <source>
        <dbReference type="Proteomes" id="UP000006753"/>
    </source>
</evidence>
<feature type="region of interest" description="Disordered" evidence="1">
    <location>
        <begin position="47"/>
        <end position="106"/>
    </location>
</feature>
<proteinExistence type="predicted"/>
<gene>
    <name evidence="2" type="ORF">MBM_09272</name>
</gene>
<protein>
    <submittedName>
        <fullName evidence="2">Uncharacterized protein</fullName>
    </submittedName>
</protein>
<sequence>MQSMYSVCKNVLETIIARMNPASTSTAAVADIRRAIAFATEITQPLLKNESSRPSKASKAYASSSELFDQHQHSSQHSLQHSSQTLGKADSDDLENEYESFVEHNQPEDQQATIEYFTTECFAIASTLTTSRLLRIYYERSLPAIQQ</sequence>
<name>K1WI35_MARBU</name>
<dbReference type="EMBL" id="JH921456">
    <property type="protein sequence ID" value="EKD12516.1"/>
    <property type="molecule type" value="Genomic_DNA"/>
</dbReference>
<organism evidence="2 3">
    <name type="scientific">Marssonina brunnea f. sp. multigermtubi (strain MB_m1)</name>
    <name type="common">Marssonina leaf spot fungus</name>
    <dbReference type="NCBI Taxonomy" id="1072389"/>
    <lineage>
        <taxon>Eukaryota</taxon>
        <taxon>Fungi</taxon>
        <taxon>Dikarya</taxon>
        <taxon>Ascomycota</taxon>
        <taxon>Pezizomycotina</taxon>
        <taxon>Leotiomycetes</taxon>
        <taxon>Helotiales</taxon>
        <taxon>Drepanopezizaceae</taxon>
        <taxon>Drepanopeziza</taxon>
    </lineage>
</organism>
<reference evidence="2 3" key="1">
    <citation type="journal article" date="2012" name="BMC Genomics">
        <title>Sequencing the genome of Marssonina brunnea reveals fungus-poplar co-evolution.</title>
        <authorList>
            <person name="Zhu S."/>
            <person name="Cao Y.-Z."/>
            <person name="Jiang C."/>
            <person name="Tan B.-Y."/>
            <person name="Wang Z."/>
            <person name="Feng S."/>
            <person name="Zhang L."/>
            <person name="Su X.-H."/>
            <person name="Brejova B."/>
            <person name="Vinar T."/>
            <person name="Xu M."/>
            <person name="Wang M.-X."/>
            <person name="Zhang S.-G."/>
            <person name="Huang M.-R."/>
            <person name="Wu R."/>
            <person name="Zhou Y."/>
        </authorList>
    </citation>
    <scope>NUCLEOTIDE SEQUENCE [LARGE SCALE GENOMIC DNA]</scope>
    <source>
        <strain evidence="2 3">MB_m1</strain>
    </source>
</reference>
<dbReference type="Proteomes" id="UP000006753">
    <property type="component" value="Unassembled WGS sequence"/>
</dbReference>
<keyword evidence="3" id="KW-1185">Reference proteome</keyword>
<dbReference type="HOGENOM" id="CLU_1768495_0_0_1"/>
<accession>K1WI35</accession>
<dbReference type="AlphaFoldDB" id="K1WI35"/>
<evidence type="ECO:0000256" key="1">
    <source>
        <dbReference type="SAM" id="MobiDB-lite"/>
    </source>
</evidence>
<feature type="compositionally biased region" description="Low complexity" evidence="1">
    <location>
        <begin position="52"/>
        <end position="65"/>
    </location>
</feature>
<evidence type="ECO:0000313" key="2">
    <source>
        <dbReference type="EMBL" id="EKD12516.1"/>
    </source>
</evidence>
<dbReference type="InParanoid" id="K1WI35"/>